<protein>
    <submittedName>
        <fullName evidence="2">Uncharacterized protein</fullName>
    </submittedName>
</protein>
<reference evidence="2 3" key="1">
    <citation type="submission" date="2016-09" db="EMBL/GenBank/DDBJ databases">
        <title>Extensive genetic diversity and differential bi-allelic expression allows diatom success in the polar Southern Ocean.</title>
        <authorList>
            <consortium name="DOE Joint Genome Institute"/>
            <person name="Mock T."/>
            <person name="Otillar R.P."/>
            <person name="Strauss J."/>
            <person name="Dupont C."/>
            <person name="Frickenhaus S."/>
            <person name="Maumus F."/>
            <person name="Mcmullan M."/>
            <person name="Sanges R."/>
            <person name="Schmutz J."/>
            <person name="Toseland A."/>
            <person name="Valas R."/>
            <person name="Veluchamy A."/>
            <person name="Ward B.J."/>
            <person name="Allen A."/>
            <person name="Barry K."/>
            <person name="Falciatore A."/>
            <person name="Ferrante M."/>
            <person name="Fortunato A.E."/>
            <person name="Gloeckner G."/>
            <person name="Gruber A."/>
            <person name="Hipkin R."/>
            <person name="Janech M."/>
            <person name="Kroth P."/>
            <person name="Leese F."/>
            <person name="Lindquist E."/>
            <person name="Lyon B.R."/>
            <person name="Martin J."/>
            <person name="Mayer C."/>
            <person name="Parker M."/>
            <person name="Quesneville H."/>
            <person name="Raymond J."/>
            <person name="Uhlig C."/>
            <person name="Valentin K.U."/>
            <person name="Worden A.Z."/>
            <person name="Armbrust E.V."/>
            <person name="Bowler C."/>
            <person name="Green B."/>
            <person name="Moulton V."/>
            <person name="Van Oosterhout C."/>
            <person name="Grigoriev I."/>
        </authorList>
    </citation>
    <scope>NUCLEOTIDE SEQUENCE [LARGE SCALE GENOMIC DNA]</scope>
    <source>
        <strain evidence="2 3">CCMP1102</strain>
    </source>
</reference>
<dbReference type="KEGG" id="fcy:FRACYDRAFT_249707"/>
<feature type="signal peptide" evidence="1">
    <location>
        <begin position="1"/>
        <end position="20"/>
    </location>
</feature>
<dbReference type="EMBL" id="KV784380">
    <property type="protein sequence ID" value="OEU08436.1"/>
    <property type="molecule type" value="Genomic_DNA"/>
</dbReference>
<accession>A0A1E7ERI0</accession>
<feature type="chain" id="PRO_5009192160" evidence="1">
    <location>
        <begin position="21"/>
        <end position="286"/>
    </location>
</feature>
<dbReference type="Proteomes" id="UP000095751">
    <property type="component" value="Unassembled WGS sequence"/>
</dbReference>
<dbReference type="InParanoid" id="A0A1E7ERI0"/>
<proteinExistence type="predicted"/>
<keyword evidence="1" id="KW-0732">Signal</keyword>
<evidence type="ECO:0000313" key="2">
    <source>
        <dbReference type="EMBL" id="OEU08436.1"/>
    </source>
</evidence>
<sequence length="286" mass="30797">MSDRLSMVAFLLLFVSLILSFVTVPVASQEAATEAEAPVSSPQAESGPVWTGCVDPVKGYEAVTIGQPTTICLVLASNGDWSTDMEYMRLNFQPIADDYSRFHVPDSFTQLIGSPKEALTKIFPGNITVHSESQTALSFQKLYYNGADKVFPFLTAIIAVEKGNVTGITWDNACVFCANDECEDNTYGFNGGIATEADAQQPVGGCHSSVVACKDSAEAECDLMLYVVWTGTDSNGKDFTSSANRFSAFPKQSWSDRFSLGLGDGLSDLMDKFNPNASNSSDTNNN</sequence>
<organism evidence="2 3">
    <name type="scientific">Fragilariopsis cylindrus CCMP1102</name>
    <dbReference type="NCBI Taxonomy" id="635003"/>
    <lineage>
        <taxon>Eukaryota</taxon>
        <taxon>Sar</taxon>
        <taxon>Stramenopiles</taxon>
        <taxon>Ochrophyta</taxon>
        <taxon>Bacillariophyta</taxon>
        <taxon>Bacillariophyceae</taxon>
        <taxon>Bacillariophycidae</taxon>
        <taxon>Bacillariales</taxon>
        <taxon>Bacillariaceae</taxon>
        <taxon>Fragilariopsis</taxon>
    </lineage>
</organism>
<gene>
    <name evidence="2" type="ORF">FRACYDRAFT_249707</name>
</gene>
<dbReference type="OrthoDB" id="188293at2759"/>
<dbReference type="AlphaFoldDB" id="A0A1E7ERI0"/>
<evidence type="ECO:0000256" key="1">
    <source>
        <dbReference type="SAM" id="SignalP"/>
    </source>
</evidence>
<keyword evidence="3" id="KW-1185">Reference proteome</keyword>
<evidence type="ECO:0000313" key="3">
    <source>
        <dbReference type="Proteomes" id="UP000095751"/>
    </source>
</evidence>
<name>A0A1E7ERI0_9STRA</name>